<keyword evidence="3" id="KW-0547">Nucleotide-binding</keyword>
<dbReference type="EMBL" id="JAVREN010000027">
    <property type="protein sequence ID" value="MDT0308837.1"/>
    <property type="molecule type" value="Genomic_DNA"/>
</dbReference>
<dbReference type="GO" id="GO:0005524">
    <property type="term" value="F:ATP binding"/>
    <property type="evidence" value="ECO:0007669"/>
    <property type="project" value="UniProtKB-KW"/>
</dbReference>
<keyword evidence="1" id="KW-0808">Transferase</keyword>
<comment type="caution">
    <text evidence="3">The sequence shown here is derived from an EMBL/GenBank/DDBJ whole genome shotgun (WGS) entry which is preliminary data.</text>
</comment>
<dbReference type="CDD" id="cd16936">
    <property type="entry name" value="HATPase_RsbW-like"/>
    <property type="match status" value="1"/>
</dbReference>
<reference evidence="4" key="1">
    <citation type="submission" date="2023-07" db="EMBL/GenBank/DDBJ databases">
        <title>30 novel species of actinomycetes from the DSMZ collection.</title>
        <authorList>
            <person name="Nouioui I."/>
        </authorList>
    </citation>
    <scope>NUCLEOTIDE SEQUENCE [LARGE SCALE GENOMIC DNA]</scope>
    <source>
        <strain evidence="4">DSM 44917</strain>
    </source>
</reference>
<protein>
    <submittedName>
        <fullName evidence="3">ATP-binding protein</fullName>
    </submittedName>
</protein>
<evidence type="ECO:0000259" key="2">
    <source>
        <dbReference type="Pfam" id="PF13581"/>
    </source>
</evidence>
<dbReference type="PANTHER" id="PTHR35526">
    <property type="entry name" value="ANTI-SIGMA-F FACTOR RSBW-RELATED"/>
    <property type="match status" value="1"/>
</dbReference>
<gene>
    <name evidence="3" type="ORF">RM780_17995</name>
</gene>
<evidence type="ECO:0000313" key="3">
    <source>
        <dbReference type="EMBL" id="MDT0308837.1"/>
    </source>
</evidence>
<keyword evidence="4" id="KW-1185">Reference proteome</keyword>
<evidence type="ECO:0000313" key="4">
    <source>
        <dbReference type="Proteomes" id="UP001183388"/>
    </source>
</evidence>
<dbReference type="Gene3D" id="3.30.565.10">
    <property type="entry name" value="Histidine kinase-like ATPase, C-terminal domain"/>
    <property type="match status" value="1"/>
</dbReference>
<keyword evidence="3" id="KW-0067">ATP-binding</keyword>
<organism evidence="3 4">
    <name type="scientific">Streptomyces boetiae</name>
    <dbReference type="NCBI Taxonomy" id="3075541"/>
    <lineage>
        <taxon>Bacteria</taxon>
        <taxon>Bacillati</taxon>
        <taxon>Actinomycetota</taxon>
        <taxon>Actinomycetes</taxon>
        <taxon>Kitasatosporales</taxon>
        <taxon>Streptomycetaceae</taxon>
        <taxon>Streptomyces</taxon>
    </lineage>
</organism>
<dbReference type="Pfam" id="PF13581">
    <property type="entry name" value="HATPase_c_2"/>
    <property type="match status" value="1"/>
</dbReference>
<name>A0ABU2LB79_9ACTN</name>
<dbReference type="InterPro" id="IPR003594">
    <property type="entry name" value="HATPase_dom"/>
</dbReference>
<keyword evidence="1" id="KW-0418">Kinase</keyword>
<feature type="non-terminal residue" evidence="3">
    <location>
        <position position="149"/>
    </location>
</feature>
<proteinExistence type="predicted"/>
<keyword evidence="1" id="KW-0723">Serine/threonine-protein kinase</keyword>
<accession>A0ABU2LB79</accession>
<dbReference type="Proteomes" id="UP001183388">
    <property type="component" value="Unassembled WGS sequence"/>
</dbReference>
<feature type="domain" description="Histidine kinase/HSP90-like ATPase" evidence="2">
    <location>
        <begin position="30"/>
        <end position="136"/>
    </location>
</feature>
<dbReference type="InterPro" id="IPR036890">
    <property type="entry name" value="HATPase_C_sf"/>
</dbReference>
<dbReference type="PANTHER" id="PTHR35526:SF3">
    <property type="entry name" value="ANTI-SIGMA-F FACTOR RSBW"/>
    <property type="match status" value="1"/>
</dbReference>
<dbReference type="InterPro" id="IPR050267">
    <property type="entry name" value="Anti-sigma-factor_SerPK"/>
</dbReference>
<dbReference type="SUPFAM" id="SSF55874">
    <property type="entry name" value="ATPase domain of HSP90 chaperone/DNA topoisomerase II/histidine kinase"/>
    <property type="match status" value="1"/>
</dbReference>
<sequence>MATPAIAPRSTRATPAPRPQIDDAALAFRLPALDRSVRVARARTREALAGWGLSAPAVENAELVVSELVTNAVLHTGSQAVVCTLRAGEGLVRVEVADQRTTAPHPPGGSARARAARAEDERGRGLILVEALSTAWGVSPGPDGRGRRG</sequence>
<evidence type="ECO:0000256" key="1">
    <source>
        <dbReference type="ARBA" id="ARBA00022527"/>
    </source>
</evidence>
<dbReference type="RefSeq" id="WP_311631781.1">
    <property type="nucleotide sequence ID" value="NZ_JAVREN010000027.1"/>
</dbReference>